<dbReference type="AlphaFoldDB" id="A0A9X1LRV7"/>
<protein>
    <submittedName>
        <fullName evidence="1">Uncharacterized protein</fullName>
    </submittedName>
</protein>
<dbReference type="Proteomes" id="UP001139354">
    <property type="component" value="Unassembled WGS sequence"/>
</dbReference>
<keyword evidence="2" id="KW-1185">Reference proteome</keyword>
<proteinExistence type="predicted"/>
<organism evidence="1 2">
    <name type="scientific">Microbacterium allomyrinae</name>
    <dbReference type="NCBI Taxonomy" id="2830666"/>
    <lineage>
        <taxon>Bacteria</taxon>
        <taxon>Bacillati</taxon>
        <taxon>Actinomycetota</taxon>
        <taxon>Actinomycetes</taxon>
        <taxon>Micrococcales</taxon>
        <taxon>Microbacteriaceae</taxon>
        <taxon>Microbacterium</taxon>
    </lineage>
</organism>
<reference evidence="1" key="1">
    <citation type="submission" date="2021-04" db="EMBL/GenBank/DDBJ databases">
        <title>Microbacterium tenobrionis sp. nov. and Microbacterium allomyrinae sp. nov., isolated from larvae of Tenobrio molitor and Allomyrina dichotoma, respectively.</title>
        <authorList>
            <person name="Lee S.D."/>
        </authorList>
    </citation>
    <scope>NUCLEOTIDE SEQUENCE</scope>
    <source>
        <strain evidence="1">BWT-G7</strain>
    </source>
</reference>
<comment type="caution">
    <text evidence="1">The sequence shown here is derived from an EMBL/GenBank/DDBJ whole genome shotgun (WGS) entry which is preliminary data.</text>
</comment>
<dbReference type="EMBL" id="JAGTTN010000001">
    <property type="protein sequence ID" value="MCC2030606.1"/>
    <property type="molecule type" value="Genomic_DNA"/>
</dbReference>
<accession>A0A9X1LRV7</accession>
<gene>
    <name evidence="1" type="ORF">KEC57_00235</name>
</gene>
<name>A0A9X1LRV7_9MICO</name>
<dbReference type="RefSeq" id="WP_229382516.1">
    <property type="nucleotide sequence ID" value="NZ_JAGTTN010000001.1"/>
</dbReference>
<evidence type="ECO:0000313" key="1">
    <source>
        <dbReference type="EMBL" id="MCC2030606.1"/>
    </source>
</evidence>
<evidence type="ECO:0000313" key="2">
    <source>
        <dbReference type="Proteomes" id="UP001139354"/>
    </source>
</evidence>
<sequence>MSLVSVTGNVYDHTHTALSGRAPRLWFRPNGPNLGDALLVSTWAQAALDAGTGAFTVWLDNSPGVFYTPVMDWLINPDDPDGRSFEEWRSLVLFPGPIGGPISQLLATDLTMYTVLVSIADPPVGYRGWWLHSGPGDPDNEAVSGTGELRRVTG</sequence>